<dbReference type="Proteomes" id="UP000011205">
    <property type="component" value="Unassembled WGS sequence"/>
</dbReference>
<feature type="region of interest" description="Disordered" evidence="1">
    <location>
        <begin position="22"/>
        <end position="43"/>
    </location>
</feature>
<protein>
    <submittedName>
        <fullName evidence="2">Uncharacterized protein</fullName>
    </submittedName>
</protein>
<gene>
    <name evidence="2" type="ORF">STVIR_5387</name>
</gene>
<evidence type="ECO:0000313" key="3">
    <source>
        <dbReference type="Proteomes" id="UP000011205"/>
    </source>
</evidence>
<sequence length="43" mass="4504">MAPSSNRQWLWACWCCSGHDEPGPSGAWSSGRGDPAGGRVAQS</sequence>
<name>L8P7S4_STRVR</name>
<reference evidence="2 3" key="1">
    <citation type="journal article" date="2013" name="Genome Announc.">
        <title>Draft Genome Sequence of Streptomyces viridochromogenes Strain Tu57, Producer of Avilamycin.</title>
        <authorList>
            <person name="Gruning B.A."/>
            <person name="Erxleben A."/>
            <person name="Hahnlein A."/>
            <person name="Gunther S."/>
        </authorList>
    </citation>
    <scope>NUCLEOTIDE SEQUENCE [LARGE SCALE GENOMIC DNA]</scope>
    <source>
        <strain evidence="2 3">Tue57</strain>
    </source>
</reference>
<dbReference type="AlphaFoldDB" id="L8P7S4"/>
<evidence type="ECO:0000313" key="2">
    <source>
        <dbReference type="EMBL" id="ELS53636.1"/>
    </source>
</evidence>
<evidence type="ECO:0000256" key="1">
    <source>
        <dbReference type="SAM" id="MobiDB-lite"/>
    </source>
</evidence>
<proteinExistence type="predicted"/>
<organism evidence="2 3">
    <name type="scientific">Streptomyces viridochromogenes Tue57</name>
    <dbReference type="NCBI Taxonomy" id="1160705"/>
    <lineage>
        <taxon>Bacteria</taxon>
        <taxon>Bacillati</taxon>
        <taxon>Actinomycetota</taxon>
        <taxon>Actinomycetes</taxon>
        <taxon>Kitasatosporales</taxon>
        <taxon>Streptomycetaceae</taxon>
        <taxon>Streptomyces</taxon>
    </lineage>
</organism>
<dbReference type="EMBL" id="AMLP01000162">
    <property type="protein sequence ID" value="ELS53636.1"/>
    <property type="molecule type" value="Genomic_DNA"/>
</dbReference>
<comment type="caution">
    <text evidence="2">The sequence shown here is derived from an EMBL/GenBank/DDBJ whole genome shotgun (WGS) entry which is preliminary data.</text>
</comment>
<accession>L8P7S4</accession>